<evidence type="ECO:0000313" key="3">
    <source>
        <dbReference type="Proteomes" id="UP001339167"/>
    </source>
</evidence>
<keyword evidence="3" id="KW-1185">Reference proteome</keyword>
<organism evidence="2 3">
    <name type="scientific">Alkalimonas mucilaginosa</name>
    <dbReference type="NCBI Taxonomy" id="3057676"/>
    <lineage>
        <taxon>Bacteria</taxon>
        <taxon>Pseudomonadati</taxon>
        <taxon>Pseudomonadota</taxon>
        <taxon>Gammaproteobacteria</taxon>
        <taxon>Alkalimonas</taxon>
    </lineage>
</organism>
<protein>
    <submittedName>
        <fullName evidence="2">Uncharacterized protein</fullName>
    </submittedName>
</protein>
<dbReference type="RefSeq" id="WP_330088348.1">
    <property type="nucleotide sequence ID" value="NZ_JAUGZK010000009.1"/>
</dbReference>
<dbReference type="Proteomes" id="UP001339167">
    <property type="component" value="Unassembled WGS sequence"/>
</dbReference>
<evidence type="ECO:0000256" key="1">
    <source>
        <dbReference type="SAM" id="MobiDB-lite"/>
    </source>
</evidence>
<feature type="region of interest" description="Disordered" evidence="1">
    <location>
        <begin position="10"/>
        <end position="30"/>
    </location>
</feature>
<gene>
    <name evidence="2" type="ORF">QWF21_12295</name>
</gene>
<dbReference type="EMBL" id="JAUGZK010000009">
    <property type="protein sequence ID" value="MEE2025026.1"/>
    <property type="molecule type" value="Genomic_DNA"/>
</dbReference>
<name>A0ABU7JHY2_9GAMM</name>
<sequence>MLRTDLKIFKSERMTQNENGGGQRTGNEVENGKLNDVFRNISDIAHAQSAIDISKVYPSVHTNDRKLLQDAHVLINEPPIDPLVDVMLIEAPNINEASERSDIIAAIESGIVPGFALRTGLSAMVAGQTSINMLDLLPSAAPDGEQPQVWLEPGQVVAISVEYTGAESATWPRFTHFCKITGFERNGNVTTQANFEPPLPKSAPGRNTSINSQTRCTVLRAVTSSDQVIYHGTTVLTDTLAGTTLKVEKTSGLVLPRITQTESRPFNQVFIGDEGMIRSVISLPAAGLSYTIEITDFANTPFNQFIIEYTSGGKPRTRTLSDASLSGNELSFVLDFNADNGTNLTIQYYSSTRYASYSNANAVPSNWIILPATVRSGSVLRTTNSQRYSVSPDPTDATRMMVFNSATYNYTLAAIIDPEDGSATYFNNYEDLQFESVIENMAASGESSTTTTFSIPFAEFVTSSLYISVTTTGGTLLTASADSNGTITGTDISGTVTGSSVQLSFNTPVRLSTLFYNVDEIVVLTPPVDLYGVNPLRLVAGGRVPLFRPFGVINLSHNEYQSVTELTPAQTFSLRPQSFIDIVDSEGQSLWHPLDQHFEYNKDTGVLTIVDVDGFTGPFEIIDALSELALVTEVGENTLRVASTIGTFPPGTVVSSVKILKDLQASVSNLFDMTTWQNVWSDTITGDPATASFNQLNYPIEVVNQSAINERWVIIFIGSSTSYRCVGEQLGQIATGDTLNDFAPINPNTGEPYFVIRASGWGGGWNPGECLRFNTIAASRPLVLLRSVSAGHSQIEQDSIRLHFRGNAE</sequence>
<comment type="caution">
    <text evidence="2">The sequence shown here is derived from an EMBL/GenBank/DDBJ whole genome shotgun (WGS) entry which is preliminary data.</text>
</comment>
<proteinExistence type="predicted"/>
<accession>A0ABU7JHY2</accession>
<reference evidence="2 3" key="1">
    <citation type="submission" date="2023-06" db="EMBL/GenBank/DDBJ databases">
        <title>Alkalimonas sp., MEB004 an alkaliphilic bacterium isolated from Lonar Lake, India.</title>
        <authorList>
            <person name="Joshi A."/>
            <person name="Thite S."/>
        </authorList>
    </citation>
    <scope>NUCLEOTIDE SEQUENCE [LARGE SCALE GENOMIC DNA]</scope>
    <source>
        <strain evidence="2 3">MEB004</strain>
    </source>
</reference>
<evidence type="ECO:0000313" key="2">
    <source>
        <dbReference type="EMBL" id="MEE2025026.1"/>
    </source>
</evidence>